<gene>
    <name evidence="4" type="primary">gpmA</name>
    <name evidence="9" type="ORF">NPRO_18510</name>
</gene>
<dbReference type="InterPro" id="IPR029033">
    <property type="entry name" value="His_PPase_superfam"/>
</dbReference>
<feature type="binding site" evidence="4 6">
    <location>
        <begin position="84"/>
        <end position="87"/>
    </location>
    <ligand>
        <name>substrate</name>
    </ligand>
</feature>
<feature type="binding site" evidence="4 6">
    <location>
        <position position="58"/>
    </location>
    <ligand>
        <name>substrate</name>
    </ligand>
</feature>
<feature type="binding site" evidence="4 6">
    <location>
        <begin position="8"/>
        <end position="15"/>
    </location>
    <ligand>
        <name>substrate</name>
    </ligand>
</feature>
<dbReference type="Pfam" id="PF00300">
    <property type="entry name" value="His_Phos_1"/>
    <property type="match status" value="1"/>
</dbReference>
<evidence type="ECO:0000256" key="7">
    <source>
        <dbReference type="PIRSR" id="PIRSR613078-3"/>
    </source>
</evidence>
<reference evidence="9" key="1">
    <citation type="journal article" name="DNA Res.">
        <title>The physiological potential of anammox bacteria as revealed by their core genome structure.</title>
        <authorList>
            <person name="Okubo T."/>
            <person name="Toyoda A."/>
            <person name="Fukuhara K."/>
            <person name="Uchiyama I."/>
            <person name="Harigaya Y."/>
            <person name="Kuroiwa M."/>
            <person name="Suzuki T."/>
            <person name="Murakami Y."/>
            <person name="Suwa Y."/>
            <person name="Takami H."/>
        </authorList>
    </citation>
    <scope>NUCLEOTIDE SEQUENCE</scope>
    <source>
        <strain evidence="9">317325-2</strain>
    </source>
</reference>
<feature type="active site" description="Proton donor/acceptor" evidence="4 5">
    <location>
        <position position="84"/>
    </location>
</feature>
<evidence type="ECO:0000256" key="6">
    <source>
        <dbReference type="PIRSR" id="PIRSR613078-2"/>
    </source>
</evidence>
<dbReference type="InterPro" id="IPR005952">
    <property type="entry name" value="Phosphogly_mut1"/>
</dbReference>
<feature type="site" description="Transition state stabilizer" evidence="4 7">
    <location>
        <position position="154"/>
    </location>
</feature>
<dbReference type="UniPathway" id="UPA00109">
    <property type="reaction ID" value="UER00186"/>
</dbReference>
<keyword evidence="2 4" id="KW-0324">Glycolysis</keyword>
<name>A0A809S5P3_9BACT</name>
<dbReference type="AlphaFoldDB" id="A0A809S5P3"/>
<dbReference type="PIRSF" id="PIRSF000709">
    <property type="entry name" value="6PFK_2-Ptase"/>
    <property type="match status" value="1"/>
</dbReference>
<dbReference type="InterPro" id="IPR001345">
    <property type="entry name" value="PG/BPGM_mutase_AS"/>
</dbReference>
<dbReference type="SUPFAM" id="SSF53254">
    <property type="entry name" value="Phosphoglycerate mutase-like"/>
    <property type="match status" value="1"/>
</dbReference>
<dbReference type="PROSITE" id="PS00175">
    <property type="entry name" value="PG_MUTASE"/>
    <property type="match status" value="1"/>
</dbReference>
<dbReference type="InterPro" id="IPR013078">
    <property type="entry name" value="His_Pase_superF_clade-1"/>
</dbReference>
<feature type="binding site" evidence="4 6">
    <location>
        <position position="95"/>
    </location>
    <ligand>
        <name>substrate</name>
    </ligand>
</feature>
<feature type="active site" description="Tele-phosphohistidine intermediate" evidence="4 5">
    <location>
        <position position="9"/>
    </location>
</feature>
<dbReference type="EMBL" id="AP021858">
    <property type="protein sequence ID" value="BBO24256.1"/>
    <property type="molecule type" value="Genomic_DNA"/>
</dbReference>
<evidence type="ECO:0000313" key="10">
    <source>
        <dbReference type="Proteomes" id="UP000662873"/>
    </source>
</evidence>
<dbReference type="HAMAP" id="MF_01039">
    <property type="entry name" value="PGAM_GpmA"/>
    <property type="match status" value="1"/>
</dbReference>
<dbReference type="SMART" id="SM00855">
    <property type="entry name" value="PGAM"/>
    <property type="match status" value="1"/>
</dbReference>
<evidence type="ECO:0000256" key="2">
    <source>
        <dbReference type="ARBA" id="ARBA00023152"/>
    </source>
</evidence>
<accession>A0A809S5P3</accession>
<comment type="function">
    <text evidence="4 8">Catalyzes the interconversion of 2-phosphoglycerate and 3-phosphoglycerate.</text>
</comment>
<evidence type="ECO:0000256" key="4">
    <source>
        <dbReference type="HAMAP-Rule" id="MF_01039"/>
    </source>
</evidence>
<evidence type="ECO:0000256" key="8">
    <source>
        <dbReference type="RuleBase" id="RU004512"/>
    </source>
</evidence>
<dbReference type="Gene3D" id="3.40.50.1240">
    <property type="entry name" value="Phosphoglycerate mutase-like"/>
    <property type="match status" value="1"/>
</dbReference>
<feature type="binding site" evidence="4 6">
    <location>
        <begin position="111"/>
        <end position="112"/>
    </location>
    <ligand>
        <name>substrate</name>
    </ligand>
</feature>
<organism evidence="9 10">
    <name type="scientific">Candidatus Nitrosymbiomonas proteolyticus</name>
    <dbReference type="NCBI Taxonomy" id="2608984"/>
    <lineage>
        <taxon>Bacteria</taxon>
        <taxon>Bacillati</taxon>
        <taxon>Armatimonadota</taxon>
        <taxon>Armatimonadota incertae sedis</taxon>
        <taxon>Candidatus Nitrosymbiomonas</taxon>
    </lineage>
</organism>
<dbReference type="GO" id="GO:0004619">
    <property type="term" value="F:phosphoglycerate mutase activity"/>
    <property type="evidence" value="ECO:0007669"/>
    <property type="project" value="UniProtKB-UniRule"/>
</dbReference>
<evidence type="ECO:0000256" key="3">
    <source>
        <dbReference type="ARBA" id="ARBA00023235"/>
    </source>
</evidence>
<comment type="catalytic activity">
    <reaction evidence="4 8">
        <text>(2R)-2-phosphoglycerate = (2R)-3-phosphoglycerate</text>
        <dbReference type="Rhea" id="RHEA:15901"/>
        <dbReference type="ChEBI" id="CHEBI:58272"/>
        <dbReference type="ChEBI" id="CHEBI:58289"/>
        <dbReference type="EC" id="5.4.2.11"/>
    </reaction>
</comment>
<sequence length="201" mass="22429">MPTLCLIRHGQSLWNLENRFTGWVDVPLTAQGEEEARQAAIRIADIGFQVAYTSALTRAQRTLEVILEANGWSLPVIRDQALNERHYGDLQGLNKDDLRRQYGPEQVHIWRRSYDVAPPNGEALKGTAARTLPFFERCILGDIRQGKNVLVVAHGNSNRSIVMKLDSLSGEEVVKLELATGLPLVYELEADGGVVSKRVLE</sequence>
<dbReference type="GO" id="GO:0006096">
    <property type="term" value="P:glycolytic process"/>
    <property type="evidence" value="ECO:0007669"/>
    <property type="project" value="UniProtKB-UniRule"/>
</dbReference>
<protein>
    <recommendedName>
        <fullName evidence="4 8">2,3-bisphosphoglycerate-dependent phosphoglycerate mutase</fullName>
        <shortName evidence="4">BPG-dependent PGAM</shortName>
        <shortName evidence="4">PGAM</shortName>
        <shortName evidence="4">Phosphoglyceromutase</shortName>
        <shortName evidence="4">dPGM</shortName>
        <ecNumber evidence="4 8">5.4.2.11</ecNumber>
    </recommendedName>
</protein>
<feature type="binding site" evidence="4 6">
    <location>
        <begin position="155"/>
        <end position="156"/>
    </location>
    <ligand>
        <name>substrate</name>
    </ligand>
</feature>
<dbReference type="KEGG" id="npy:NPRO_18510"/>
<dbReference type="EC" id="5.4.2.11" evidence="4 8"/>
<dbReference type="NCBIfam" id="TIGR01258">
    <property type="entry name" value="pgm_1"/>
    <property type="match status" value="1"/>
</dbReference>
<keyword evidence="3 4" id="KW-0413">Isomerase</keyword>
<dbReference type="PANTHER" id="PTHR11931">
    <property type="entry name" value="PHOSPHOGLYCERATE MUTASE"/>
    <property type="match status" value="1"/>
</dbReference>
<evidence type="ECO:0000256" key="5">
    <source>
        <dbReference type="PIRSR" id="PIRSR613078-1"/>
    </source>
</evidence>
<evidence type="ECO:0000313" key="9">
    <source>
        <dbReference type="EMBL" id="BBO24256.1"/>
    </source>
</evidence>
<proteinExistence type="inferred from homology"/>
<dbReference type="GO" id="GO:0006094">
    <property type="term" value="P:gluconeogenesis"/>
    <property type="evidence" value="ECO:0007669"/>
    <property type="project" value="UniProtKB-UniRule"/>
</dbReference>
<keyword evidence="4" id="KW-0312">Gluconeogenesis</keyword>
<comment type="pathway">
    <text evidence="4 8">Carbohydrate degradation; glycolysis; pyruvate from D-glyceraldehyde 3-phosphate: step 3/5.</text>
</comment>
<dbReference type="CDD" id="cd07067">
    <property type="entry name" value="HP_PGM_like"/>
    <property type="match status" value="1"/>
</dbReference>
<evidence type="ECO:0000256" key="1">
    <source>
        <dbReference type="ARBA" id="ARBA00006717"/>
    </source>
</evidence>
<feature type="binding site" evidence="4 6">
    <location>
        <begin position="21"/>
        <end position="22"/>
    </location>
    <ligand>
        <name>substrate</name>
    </ligand>
</feature>
<comment type="similarity">
    <text evidence="1 4">Belongs to the phosphoglycerate mutase family. BPG-dependent PGAM subfamily.</text>
</comment>
<dbReference type="Proteomes" id="UP000662873">
    <property type="component" value="Chromosome"/>
</dbReference>